<dbReference type="EMBL" id="BAAATJ010000013">
    <property type="protein sequence ID" value="GAA2401968.1"/>
    <property type="molecule type" value="Genomic_DNA"/>
</dbReference>
<evidence type="ECO:0000313" key="2">
    <source>
        <dbReference type="Proteomes" id="UP001500058"/>
    </source>
</evidence>
<gene>
    <name evidence="1" type="ORF">GCM10010420_31320</name>
</gene>
<evidence type="ECO:0008006" key="3">
    <source>
        <dbReference type="Google" id="ProtNLM"/>
    </source>
</evidence>
<dbReference type="Proteomes" id="UP001500058">
    <property type="component" value="Unassembled WGS sequence"/>
</dbReference>
<reference evidence="2" key="1">
    <citation type="journal article" date="2019" name="Int. J. Syst. Evol. Microbiol.">
        <title>The Global Catalogue of Microorganisms (GCM) 10K type strain sequencing project: providing services to taxonomists for standard genome sequencing and annotation.</title>
        <authorList>
            <consortium name="The Broad Institute Genomics Platform"/>
            <consortium name="The Broad Institute Genome Sequencing Center for Infectious Disease"/>
            <person name="Wu L."/>
            <person name="Ma J."/>
        </authorList>
    </citation>
    <scope>NUCLEOTIDE SEQUENCE [LARGE SCALE GENOMIC DNA]</scope>
    <source>
        <strain evidence="2">JCM 6921</strain>
    </source>
</reference>
<name>A0ABP5VI12_9ACTN</name>
<organism evidence="1 2">
    <name type="scientific">Streptomyces glaucosporus</name>
    <dbReference type="NCBI Taxonomy" id="284044"/>
    <lineage>
        <taxon>Bacteria</taxon>
        <taxon>Bacillati</taxon>
        <taxon>Actinomycetota</taxon>
        <taxon>Actinomycetes</taxon>
        <taxon>Kitasatosporales</taxon>
        <taxon>Streptomycetaceae</taxon>
        <taxon>Streptomyces</taxon>
    </lineage>
</organism>
<dbReference type="PROSITE" id="PS51257">
    <property type="entry name" value="PROKAR_LIPOPROTEIN"/>
    <property type="match status" value="1"/>
</dbReference>
<protein>
    <recommendedName>
        <fullName evidence="3">Lipoprotein</fullName>
    </recommendedName>
</protein>
<proteinExistence type="predicted"/>
<dbReference type="RefSeq" id="WP_344631629.1">
    <property type="nucleotide sequence ID" value="NZ_BAAATJ010000013.1"/>
</dbReference>
<accession>A0ABP5VI12</accession>
<sequence>MDTTRRTAAVVVAAVLLLGGCGREAGAEGQGGAPGEAGAGENRQGVPAELIGSWTTDHASAFEPTVHSFYEDGFFTREVGTIRVTGRYEVRGSTILTYPDKGQPEIHEWRMGDGGCLYLDGAKHCPYS</sequence>
<comment type="caution">
    <text evidence="1">The sequence shown here is derived from an EMBL/GenBank/DDBJ whole genome shotgun (WGS) entry which is preliminary data.</text>
</comment>
<evidence type="ECO:0000313" key="1">
    <source>
        <dbReference type="EMBL" id="GAA2401968.1"/>
    </source>
</evidence>
<keyword evidence="2" id="KW-1185">Reference proteome</keyword>